<dbReference type="Pfam" id="PF07715">
    <property type="entry name" value="Plug"/>
    <property type="match status" value="1"/>
</dbReference>
<protein>
    <submittedName>
        <fullName evidence="15">Outer membrane receptor protein involved in Fe transport</fullName>
    </submittedName>
</protein>
<comment type="subcellular location">
    <subcellularLocation>
        <location evidence="1 10">Cell outer membrane</location>
        <topology evidence="1 10">Multi-pass membrane protein</topology>
    </subcellularLocation>
</comment>
<reference evidence="15 16" key="1">
    <citation type="submission" date="2018-10" db="EMBL/GenBank/DDBJ databases">
        <title>Genomic Encyclopedia of Archaeal and Bacterial Type Strains, Phase II (KMG-II): from individual species to whole genera.</title>
        <authorList>
            <person name="Goeker M."/>
        </authorList>
    </citation>
    <scope>NUCLEOTIDE SEQUENCE [LARGE SCALE GENOMIC DNA]</scope>
    <source>
        <strain evidence="15 16">DSM 25217</strain>
    </source>
</reference>
<feature type="domain" description="Secretin/TonB short N-terminal" evidence="14">
    <location>
        <begin position="72"/>
        <end position="123"/>
    </location>
</feature>
<dbReference type="Gene3D" id="2.170.130.10">
    <property type="entry name" value="TonB-dependent receptor, plug domain"/>
    <property type="match status" value="1"/>
</dbReference>
<dbReference type="AlphaFoldDB" id="A0A3M0CGL1"/>
<keyword evidence="9 10" id="KW-0998">Cell outer membrane</keyword>
<sequence>MIQGRNSMQQPSCRLKPLAYGAALGCAAMMTALPAASVQAQPVRQKDIDRDIDIAAKPLDAALNDLAQQVGTQIVIDSDDARGHRSRPLKGVYTVGEALDMLLTPAGLSYRYLNDRTIAVVPNSQVPEAGGKSPARRKPAPEALETDSDIPDRSFRRERFSTIAAADRLPEEIIVSASVPTRNRTRSIAPELVYDNTFFQRFEPLSVGDALKRVPGISFSTDVGEFDDPGFRGLANGFTQILINGKPVTSAGGPDGTSRSVFVDRIPAELIERIEVIRSPSANIDSQGIAGTINIVLKEGASLPEGGYVRGTGILYTPSVSGNDSRFRGGGAVGYAGKALDDRLIYSLNANVQQRFNNKFTVQEVFDPDNFANVDAAIDALGIRDGTSIISDGEERTIQNDVRDNTDIALSGDMTYRSEAGHVFEVSAFFINTDREEREDELVFEDAPDNLVAVTAQEADFDQENYGLSAAASFELSATTRLNVRAALNRFDNRIEETDFELDAEDIDGPLPTETAFRDSFTVAPFNPDPDELEIFDIDDQEWQLSAGIESELSGLAKAFGVDAVTLETGVQVRLRDRDSALQVFGFDDGVPDIDNPEPSDLGGVFSLQENRYDGYVLVDWQVSDRMSLETGARFEYTETDQDGFADGAAVSATSDDFDFNPSAHLRYRLANAVTLRASYARTVRRPDFNERIPFLLDDQPDDLDTITGNPDLEFETSNGFDLGFEFDLPGGGVFGVNGFYRDISNLIQLINLGANGEIEDDDGDLIVGDAFTFENVGDAEVYGIEFDVSTPLTFLNLPDTGLFGNFTLLRSSADNAFAGTDGVRLNDQPRYVYNVGMTHSFRPQGVTLGFSYQKQGRSRATFFDEFEETRFSANLEAFVEKRLGDSMVVRLSGNNLLDANTIQAEQGFDGPITGGDLDNFEIERETAQPRVQLTFRAVF</sequence>
<accession>A0A3M0CGL1</accession>
<evidence type="ECO:0000256" key="5">
    <source>
        <dbReference type="ARBA" id="ARBA00022692"/>
    </source>
</evidence>
<dbReference type="EMBL" id="REFR01000011">
    <property type="protein sequence ID" value="RMB07640.1"/>
    <property type="molecule type" value="Genomic_DNA"/>
</dbReference>
<keyword evidence="3 10" id="KW-1134">Transmembrane beta strand</keyword>
<keyword evidence="16" id="KW-1185">Reference proteome</keyword>
<evidence type="ECO:0000313" key="16">
    <source>
        <dbReference type="Proteomes" id="UP000271227"/>
    </source>
</evidence>
<dbReference type="GO" id="GO:0009279">
    <property type="term" value="C:cell outer membrane"/>
    <property type="evidence" value="ECO:0007669"/>
    <property type="project" value="UniProtKB-SubCell"/>
</dbReference>
<evidence type="ECO:0000256" key="1">
    <source>
        <dbReference type="ARBA" id="ARBA00004571"/>
    </source>
</evidence>
<keyword evidence="4" id="KW-0406">Ion transport</keyword>
<keyword evidence="6" id="KW-0408">Iron</keyword>
<dbReference type="InterPro" id="IPR012910">
    <property type="entry name" value="Plug_dom"/>
</dbReference>
<keyword evidence="13" id="KW-0732">Signal</keyword>
<keyword evidence="2 10" id="KW-0813">Transport</keyword>
<dbReference type="InterPro" id="IPR000531">
    <property type="entry name" value="Beta-barrel_TonB"/>
</dbReference>
<dbReference type="InterPro" id="IPR037066">
    <property type="entry name" value="Plug_dom_sf"/>
</dbReference>
<evidence type="ECO:0000256" key="6">
    <source>
        <dbReference type="ARBA" id="ARBA00023004"/>
    </source>
</evidence>
<keyword evidence="15" id="KW-0675">Receptor</keyword>
<dbReference type="Pfam" id="PF00593">
    <property type="entry name" value="TonB_dep_Rec_b-barrel"/>
    <property type="match status" value="1"/>
</dbReference>
<organism evidence="15 16">
    <name type="scientific">Eilatimonas milleporae</name>
    <dbReference type="NCBI Taxonomy" id="911205"/>
    <lineage>
        <taxon>Bacteria</taxon>
        <taxon>Pseudomonadati</taxon>
        <taxon>Pseudomonadota</taxon>
        <taxon>Alphaproteobacteria</taxon>
        <taxon>Kordiimonadales</taxon>
        <taxon>Kordiimonadaceae</taxon>
        <taxon>Eilatimonas</taxon>
    </lineage>
</organism>
<evidence type="ECO:0000256" key="3">
    <source>
        <dbReference type="ARBA" id="ARBA00022452"/>
    </source>
</evidence>
<comment type="caution">
    <text evidence="15">The sequence shown here is derived from an EMBL/GenBank/DDBJ whole genome shotgun (WGS) entry which is preliminary data.</text>
</comment>
<evidence type="ECO:0000256" key="2">
    <source>
        <dbReference type="ARBA" id="ARBA00022448"/>
    </source>
</evidence>
<proteinExistence type="inferred from homology"/>
<keyword evidence="5 10" id="KW-0812">Transmembrane</keyword>
<dbReference type="PANTHER" id="PTHR40980:SF4">
    <property type="entry name" value="TONB-DEPENDENT RECEPTOR-LIKE BETA-BARREL DOMAIN-CONTAINING PROTEIN"/>
    <property type="match status" value="1"/>
</dbReference>
<dbReference type="GO" id="GO:0006826">
    <property type="term" value="P:iron ion transport"/>
    <property type="evidence" value="ECO:0007669"/>
    <property type="project" value="UniProtKB-KW"/>
</dbReference>
<evidence type="ECO:0000256" key="8">
    <source>
        <dbReference type="ARBA" id="ARBA00023136"/>
    </source>
</evidence>
<evidence type="ECO:0000256" key="11">
    <source>
        <dbReference type="RuleBase" id="RU003357"/>
    </source>
</evidence>
<evidence type="ECO:0000256" key="13">
    <source>
        <dbReference type="SAM" id="SignalP"/>
    </source>
</evidence>
<dbReference type="OrthoDB" id="5476657at2"/>
<dbReference type="InterPro" id="IPR011662">
    <property type="entry name" value="Secretin/TonB_short_N"/>
</dbReference>
<dbReference type="PANTHER" id="PTHR40980">
    <property type="entry name" value="PLUG DOMAIN-CONTAINING PROTEIN"/>
    <property type="match status" value="1"/>
</dbReference>
<comment type="similarity">
    <text evidence="10 11">Belongs to the TonB-dependent receptor family.</text>
</comment>
<evidence type="ECO:0000256" key="10">
    <source>
        <dbReference type="PROSITE-ProRule" id="PRU01360"/>
    </source>
</evidence>
<evidence type="ECO:0000313" key="15">
    <source>
        <dbReference type="EMBL" id="RMB07640.1"/>
    </source>
</evidence>
<dbReference type="SMART" id="SM00965">
    <property type="entry name" value="STN"/>
    <property type="match status" value="1"/>
</dbReference>
<evidence type="ECO:0000256" key="7">
    <source>
        <dbReference type="ARBA" id="ARBA00023077"/>
    </source>
</evidence>
<dbReference type="InterPro" id="IPR039426">
    <property type="entry name" value="TonB-dep_rcpt-like"/>
</dbReference>
<dbReference type="InParanoid" id="A0A3M0CGL1"/>
<evidence type="ECO:0000256" key="12">
    <source>
        <dbReference type="SAM" id="MobiDB-lite"/>
    </source>
</evidence>
<dbReference type="SUPFAM" id="SSF56935">
    <property type="entry name" value="Porins"/>
    <property type="match status" value="1"/>
</dbReference>
<evidence type="ECO:0000256" key="9">
    <source>
        <dbReference type="ARBA" id="ARBA00023237"/>
    </source>
</evidence>
<name>A0A3M0CGL1_9PROT</name>
<dbReference type="InterPro" id="IPR036942">
    <property type="entry name" value="Beta-barrel_TonB_sf"/>
</dbReference>
<dbReference type="Pfam" id="PF07660">
    <property type="entry name" value="STN"/>
    <property type="match status" value="1"/>
</dbReference>
<feature type="signal peptide" evidence="13">
    <location>
        <begin position="1"/>
        <end position="40"/>
    </location>
</feature>
<dbReference type="PROSITE" id="PS52016">
    <property type="entry name" value="TONB_DEPENDENT_REC_3"/>
    <property type="match status" value="1"/>
</dbReference>
<dbReference type="Gene3D" id="3.55.50.30">
    <property type="match status" value="1"/>
</dbReference>
<feature type="chain" id="PRO_5018023016" evidence="13">
    <location>
        <begin position="41"/>
        <end position="940"/>
    </location>
</feature>
<dbReference type="Gene3D" id="2.40.170.20">
    <property type="entry name" value="TonB-dependent receptor, beta-barrel domain"/>
    <property type="match status" value="1"/>
</dbReference>
<gene>
    <name evidence="15" type="ORF">BXY39_1726</name>
</gene>
<evidence type="ECO:0000256" key="4">
    <source>
        <dbReference type="ARBA" id="ARBA00022496"/>
    </source>
</evidence>
<keyword evidence="8 10" id="KW-0472">Membrane</keyword>
<dbReference type="CDD" id="cd01347">
    <property type="entry name" value="ligand_gated_channel"/>
    <property type="match status" value="1"/>
</dbReference>
<evidence type="ECO:0000259" key="14">
    <source>
        <dbReference type="SMART" id="SM00965"/>
    </source>
</evidence>
<feature type="region of interest" description="Disordered" evidence="12">
    <location>
        <begin position="124"/>
        <end position="150"/>
    </location>
</feature>
<keyword evidence="4" id="KW-0410">Iron transport</keyword>
<keyword evidence="7 11" id="KW-0798">TonB box</keyword>
<dbReference type="Proteomes" id="UP000271227">
    <property type="component" value="Unassembled WGS sequence"/>
</dbReference>